<feature type="domain" description="Radical SAM core" evidence="7">
    <location>
        <begin position="12"/>
        <end position="248"/>
    </location>
</feature>
<dbReference type="PROSITE" id="PS51918">
    <property type="entry name" value="RADICAL_SAM"/>
    <property type="match status" value="1"/>
</dbReference>
<dbReference type="GO" id="GO:0003824">
    <property type="term" value="F:catalytic activity"/>
    <property type="evidence" value="ECO:0007669"/>
    <property type="project" value="InterPro"/>
</dbReference>
<dbReference type="InterPro" id="IPR034391">
    <property type="entry name" value="AdoMet-like_SPASM_containing"/>
</dbReference>
<dbReference type="InterPro" id="IPR050377">
    <property type="entry name" value="Radical_SAM_PqqE_MftC-like"/>
</dbReference>
<keyword evidence="2" id="KW-0004">4Fe-4S</keyword>
<sequence>MKMAQEASGPAIGIAPPAFLQIEPVGQCNLRCRMCPIQFRTDGPPYGPPAFLDFDTFARLLAQAPHVTELHLQGLGEPLMHPRFFDLVAYAAQKGIRVTTNSNLTLLTPRLAERCLASGLAYLHVSLDGATAATYEHIRVGARFDRVVRRLEALLAARRRLGLAQPGIGLVMVVMRRNLQELPAMVEQAHRWGVDDLFVQHLCHEYRETALPARYESMRAFVEAESLEDEAAGAVDRYFGEARALAARLSVRLRLPGANRAPHPPGTPGRQRCGWPWSGMYLSYRGEAMPCCMVGTPDRINFGNAAEQGAETIWRGAEYEVFRRRLESDEPPDICRSCAVYKGTM</sequence>
<protein>
    <submittedName>
        <fullName evidence="8">Radical SAM domain protein</fullName>
    </submittedName>
</protein>
<dbReference type="Proteomes" id="UP000069205">
    <property type="component" value="Chromosome"/>
</dbReference>
<dbReference type="Gene3D" id="3.20.20.70">
    <property type="entry name" value="Aldolase class I"/>
    <property type="match status" value="1"/>
</dbReference>
<dbReference type="SFLD" id="SFLDG01067">
    <property type="entry name" value="SPASM/twitch_domain_containing"/>
    <property type="match status" value="1"/>
</dbReference>
<comment type="cofactor">
    <cofactor evidence="1">
        <name>[4Fe-4S] cluster</name>
        <dbReference type="ChEBI" id="CHEBI:49883"/>
    </cofactor>
</comment>
<keyword evidence="5" id="KW-0408">Iron</keyword>
<dbReference type="CDD" id="cd01335">
    <property type="entry name" value="Radical_SAM"/>
    <property type="match status" value="1"/>
</dbReference>
<dbReference type="InterPro" id="IPR007197">
    <property type="entry name" value="rSAM"/>
</dbReference>
<dbReference type="SMART" id="SM00729">
    <property type="entry name" value="Elp3"/>
    <property type="match status" value="1"/>
</dbReference>
<reference evidence="8 9" key="1">
    <citation type="journal article" date="2015" name="Proc. Natl. Acad. Sci. U.S.A.">
        <title>Expanded metabolic versatility of ubiquitous nitrite-oxidizing bacteria from the genus Nitrospira.</title>
        <authorList>
            <person name="Koch H."/>
            <person name="Lucker S."/>
            <person name="Albertsen M."/>
            <person name="Kitzinger K."/>
            <person name="Herbold C."/>
            <person name="Spieck E."/>
            <person name="Nielsen P.H."/>
            <person name="Wagner M."/>
            <person name="Daims H."/>
        </authorList>
    </citation>
    <scope>NUCLEOTIDE SEQUENCE [LARGE SCALE GENOMIC DNA]</scope>
    <source>
        <strain evidence="8 9">NSP M-1</strain>
    </source>
</reference>
<evidence type="ECO:0000256" key="3">
    <source>
        <dbReference type="ARBA" id="ARBA00022691"/>
    </source>
</evidence>
<gene>
    <name evidence="8" type="ORF">NITMOv2_2855</name>
</gene>
<dbReference type="Pfam" id="PF04055">
    <property type="entry name" value="Radical_SAM"/>
    <property type="match status" value="1"/>
</dbReference>
<organism evidence="8 9">
    <name type="scientific">Nitrospira moscoviensis</name>
    <dbReference type="NCBI Taxonomy" id="42253"/>
    <lineage>
        <taxon>Bacteria</taxon>
        <taxon>Pseudomonadati</taxon>
        <taxon>Nitrospirota</taxon>
        <taxon>Nitrospiria</taxon>
        <taxon>Nitrospirales</taxon>
        <taxon>Nitrospiraceae</taxon>
        <taxon>Nitrospira</taxon>
    </lineage>
</organism>
<proteinExistence type="predicted"/>
<dbReference type="KEGG" id="nmv:NITMOv2_2855"/>
<dbReference type="STRING" id="42253.NITMOv2_2855"/>
<dbReference type="PANTHER" id="PTHR11228:SF7">
    <property type="entry name" value="PQQA PEPTIDE CYCLASE"/>
    <property type="match status" value="1"/>
</dbReference>
<evidence type="ECO:0000256" key="4">
    <source>
        <dbReference type="ARBA" id="ARBA00022723"/>
    </source>
</evidence>
<keyword evidence="4" id="KW-0479">Metal-binding</keyword>
<dbReference type="GO" id="GO:0051536">
    <property type="term" value="F:iron-sulfur cluster binding"/>
    <property type="evidence" value="ECO:0007669"/>
    <property type="project" value="UniProtKB-KW"/>
</dbReference>
<evidence type="ECO:0000256" key="1">
    <source>
        <dbReference type="ARBA" id="ARBA00001966"/>
    </source>
</evidence>
<name>A0A0K2GE80_NITMO</name>
<evidence type="ECO:0000256" key="6">
    <source>
        <dbReference type="ARBA" id="ARBA00023014"/>
    </source>
</evidence>
<dbReference type="AlphaFoldDB" id="A0A0K2GE80"/>
<accession>A0A0K2GE80</accession>
<dbReference type="InterPro" id="IPR058240">
    <property type="entry name" value="rSAM_sf"/>
</dbReference>
<dbReference type="PANTHER" id="PTHR11228">
    <property type="entry name" value="RADICAL SAM DOMAIN PROTEIN"/>
    <property type="match status" value="1"/>
</dbReference>
<evidence type="ECO:0000256" key="5">
    <source>
        <dbReference type="ARBA" id="ARBA00023004"/>
    </source>
</evidence>
<evidence type="ECO:0000256" key="2">
    <source>
        <dbReference type="ARBA" id="ARBA00022485"/>
    </source>
</evidence>
<dbReference type="PATRIC" id="fig|42253.5.peg.2822"/>
<keyword evidence="9" id="KW-1185">Reference proteome</keyword>
<dbReference type="InterPro" id="IPR013785">
    <property type="entry name" value="Aldolase_TIM"/>
</dbReference>
<dbReference type="CDD" id="cd21109">
    <property type="entry name" value="SPASM"/>
    <property type="match status" value="1"/>
</dbReference>
<evidence type="ECO:0000313" key="9">
    <source>
        <dbReference type="Proteomes" id="UP000069205"/>
    </source>
</evidence>
<keyword evidence="6" id="KW-0411">Iron-sulfur</keyword>
<evidence type="ECO:0000259" key="7">
    <source>
        <dbReference type="PROSITE" id="PS51918"/>
    </source>
</evidence>
<dbReference type="SFLD" id="SFLDG01387">
    <property type="entry name" value="BtrN-like_SPASM_domain_contain"/>
    <property type="match status" value="1"/>
</dbReference>
<dbReference type="SUPFAM" id="SSF102114">
    <property type="entry name" value="Radical SAM enzymes"/>
    <property type="match status" value="1"/>
</dbReference>
<keyword evidence="3" id="KW-0949">S-adenosyl-L-methionine</keyword>
<dbReference type="Pfam" id="PF13186">
    <property type="entry name" value="SPASM"/>
    <property type="match status" value="1"/>
</dbReference>
<dbReference type="GO" id="GO:0046872">
    <property type="term" value="F:metal ion binding"/>
    <property type="evidence" value="ECO:0007669"/>
    <property type="project" value="UniProtKB-KW"/>
</dbReference>
<dbReference type="SFLD" id="SFLDS00029">
    <property type="entry name" value="Radical_SAM"/>
    <property type="match status" value="1"/>
</dbReference>
<dbReference type="EMBL" id="CP011801">
    <property type="protein sequence ID" value="ALA59261.1"/>
    <property type="molecule type" value="Genomic_DNA"/>
</dbReference>
<dbReference type="InterPro" id="IPR023885">
    <property type="entry name" value="4Fe4S-binding_SPASM_dom"/>
</dbReference>
<evidence type="ECO:0000313" key="8">
    <source>
        <dbReference type="EMBL" id="ALA59261.1"/>
    </source>
</evidence>
<dbReference type="RefSeq" id="WP_202967222.1">
    <property type="nucleotide sequence ID" value="NZ_CP011801.1"/>
</dbReference>
<dbReference type="InterPro" id="IPR006638">
    <property type="entry name" value="Elp3/MiaA/NifB-like_rSAM"/>
</dbReference>